<name>A0AAD6VC10_9AGAR</name>
<keyword evidence="2" id="KW-1185">Reference proteome</keyword>
<proteinExistence type="predicted"/>
<comment type="caution">
    <text evidence="1">The sequence shown here is derived from an EMBL/GenBank/DDBJ whole genome shotgun (WGS) entry which is preliminary data.</text>
</comment>
<dbReference type="AlphaFoldDB" id="A0AAD6VC10"/>
<reference evidence="1" key="1">
    <citation type="submission" date="2023-03" db="EMBL/GenBank/DDBJ databases">
        <title>Massive genome expansion in bonnet fungi (Mycena s.s.) driven by repeated elements and novel gene families across ecological guilds.</title>
        <authorList>
            <consortium name="Lawrence Berkeley National Laboratory"/>
            <person name="Harder C.B."/>
            <person name="Miyauchi S."/>
            <person name="Viragh M."/>
            <person name="Kuo A."/>
            <person name="Thoen E."/>
            <person name="Andreopoulos B."/>
            <person name="Lu D."/>
            <person name="Skrede I."/>
            <person name="Drula E."/>
            <person name="Henrissat B."/>
            <person name="Morin E."/>
            <person name="Kohler A."/>
            <person name="Barry K."/>
            <person name="LaButti K."/>
            <person name="Morin E."/>
            <person name="Salamov A."/>
            <person name="Lipzen A."/>
            <person name="Mereny Z."/>
            <person name="Hegedus B."/>
            <person name="Baldrian P."/>
            <person name="Stursova M."/>
            <person name="Weitz H."/>
            <person name="Taylor A."/>
            <person name="Grigoriev I.V."/>
            <person name="Nagy L.G."/>
            <person name="Martin F."/>
            <person name="Kauserud H."/>
        </authorList>
    </citation>
    <scope>NUCLEOTIDE SEQUENCE</scope>
    <source>
        <strain evidence="1">9144</strain>
    </source>
</reference>
<protein>
    <submittedName>
        <fullName evidence="1">Uncharacterized protein</fullName>
    </submittedName>
</protein>
<dbReference type="Proteomes" id="UP001219525">
    <property type="component" value="Unassembled WGS sequence"/>
</dbReference>
<accession>A0AAD6VC10</accession>
<organism evidence="1 2">
    <name type="scientific">Mycena pura</name>
    <dbReference type="NCBI Taxonomy" id="153505"/>
    <lineage>
        <taxon>Eukaryota</taxon>
        <taxon>Fungi</taxon>
        <taxon>Dikarya</taxon>
        <taxon>Basidiomycota</taxon>
        <taxon>Agaricomycotina</taxon>
        <taxon>Agaricomycetes</taxon>
        <taxon>Agaricomycetidae</taxon>
        <taxon>Agaricales</taxon>
        <taxon>Marasmiineae</taxon>
        <taxon>Mycenaceae</taxon>
        <taxon>Mycena</taxon>
    </lineage>
</organism>
<sequence length="106" mass="11027">MTYSTKGVDLGSLDMPANISQGKDQITKVKRYQAGICLGGINPDQSDTTTPSKRHSIGTEVGGVARPAAAEPQRRRPPVALIMAARGFGPGVSTNGTHTDNVSHGV</sequence>
<gene>
    <name evidence="1" type="ORF">GGX14DRAFT_396824</name>
</gene>
<dbReference type="EMBL" id="JARJCW010000038">
    <property type="protein sequence ID" value="KAJ7206891.1"/>
    <property type="molecule type" value="Genomic_DNA"/>
</dbReference>
<evidence type="ECO:0000313" key="2">
    <source>
        <dbReference type="Proteomes" id="UP001219525"/>
    </source>
</evidence>
<evidence type="ECO:0000313" key="1">
    <source>
        <dbReference type="EMBL" id="KAJ7206891.1"/>
    </source>
</evidence>